<organism evidence="1 2">
    <name type="scientific">Stentor coeruleus</name>
    <dbReference type="NCBI Taxonomy" id="5963"/>
    <lineage>
        <taxon>Eukaryota</taxon>
        <taxon>Sar</taxon>
        <taxon>Alveolata</taxon>
        <taxon>Ciliophora</taxon>
        <taxon>Postciliodesmatophora</taxon>
        <taxon>Heterotrichea</taxon>
        <taxon>Heterotrichida</taxon>
        <taxon>Stentoridae</taxon>
        <taxon>Stentor</taxon>
    </lineage>
</organism>
<evidence type="ECO:0000313" key="2">
    <source>
        <dbReference type="Proteomes" id="UP000187209"/>
    </source>
</evidence>
<dbReference type="AlphaFoldDB" id="A0A1R2D2K1"/>
<accession>A0A1R2D2K1</accession>
<name>A0A1R2D2K1_9CILI</name>
<reference evidence="1 2" key="1">
    <citation type="submission" date="2016-11" db="EMBL/GenBank/DDBJ databases">
        <title>The macronuclear genome of Stentor coeruleus: a giant cell with tiny introns.</title>
        <authorList>
            <person name="Slabodnick M."/>
            <person name="Ruby J.G."/>
            <person name="Reiff S.B."/>
            <person name="Swart E.C."/>
            <person name="Gosai S."/>
            <person name="Prabakaran S."/>
            <person name="Witkowska E."/>
            <person name="Larue G.E."/>
            <person name="Fisher S."/>
            <person name="Freeman R.M."/>
            <person name="Gunawardena J."/>
            <person name="Chu W."/>
            <person name="Stover N.A."/>
            <person name="Gregory B.D."/>
            <person name="Nowacki M."/>
            <person name="Derisi J."/>
            <person name="Roy S.W."/>
            <person name="Marshall W.F."/>
            <person name="Sood P."/>
        </authorList>
    </citation>
    <scope>NUCLEOTIDE SEQUENCE [LARGE SCALE GENOMIC DNA]</scope>
    <source>
        <strain evidence="1">WM001</strain>
    </source>
</reference>
<gene>
    <name evidence="1" type="ORF">SteCoe_1065</name>
</gene>
<evidence type="ECO:0008006" key="3">
    <source>
        <dbReference type="Google" id="ProtNLM"/>
    </source>
</evidence>
<proteinExistence type="predicted"/>
<evidence type="ECO:0000313" key="1">
    <source>
        <dbReference type="EMBL" id="OMJ95473.1"/>
    </source>
</evidence>
<comment type="caution">
    <text evidence="1">The sequence shown here is derived from an EMBL/GenBank/DDBJ whole genome shotgun (WGS) entry which is preliminary data.</text>
</comment>
<dbReference type="EMBL" id="MPUH01000011">
    <property type="protein sequence ID" value="OMJ95473.1"/>
    <property type="molecule type" value="Genomic_DNA"/>
</dbReference>
<dbReference type="Proteomes" id="UP000187209">
    <property type="component" value="Unassembled WGS sequence"/>
</dbReference>
<keyword evidence="2" id="KW-1185">Reference proteome</keyword>
<sequence>MGCTLRKPNIDQEKILGDLEESLGFSDHTSEELDLHLRKFSTNNRLNQSQLIDFLNTLKLVAWNNRKQIIAFYDKFQVEPGKYLLKPLLVMVIMMGNSPSHIKAKLIFEAYDTENSKRFSISTLQEILDLMLSISLDKLPALSEIKFYSVEIIKRYILVLNENRITAKNHMLKLLLPFDRAVNDYIYKDQFIINCYKEEPASILLTPEGLRTFIYTLNKSAGQCQAIIPK</sequence>
<protein>
    <recommendedName>
        <fullName evidence="3">EF-hand domain-containing protein</fullName>
    </recommendedName>
</protein>